<dbReference type="EMBL" id="VTWT01000013">
    <property type="protein sequence ID" value="KAA9325204.1"/>
    <property type="molecule type" value="Genomic_DNA"/>
</dbReference>
<accession>A0A5N1IKL8</accession>
<sequence length="165" mass="18235">MSEFNSAFYKNFYSETLFVTRDANANVPAPGEDATVSGPAIIWKEAVFKGLVILVSEDEKAFNAILQNEFLTKILKAIKFEMHDVAFVNVSKGKNVNLAVLGRSLSIKSLISFGTGLIDLEKIPAAYKHFHIGPTPVLLSESLTQLEADQSKKRLLWNGLQGMFL</sequence>
<evidence type="ECO:0000313" key="1">
    <source>
        <dbReference type="EMBL" id="KAA9325204.1"/>
    </source>
</evidence>
<protein>
    <submittedName>
        <fullName evidence="1">Uncharacterized protein</fullName>
    </submittedName>
</protein>
<dbReference type="AlphaFoldDB" id="A0A5N1IKL8"/>
<name>A0A5N1IKL8_9BACT</name>
<proteinExistence type="predicted"/>
<comment type="caution">
    <text evidence="1">The sequence shown here is derived from an EMBL/GenBank/DDBJ whole genome shotgun (WGS) entry which is preliminary data.</text>
</comment>
<evidence type="ECO:0000313" key="2">
    <source>
        <dbReference type="Proteomes" id="UP000326570"/>
    </source>
</evidence>
<organism evidence="1 2">
    <name type="scientific">Adhaeribacter soli</name>
    <dbReference type="NCBI Taxonomy" id="2607655"/>
    <lineage>
        <taxon>Bacteria</taxon>
        <taxon>Pseudomonadati</taxon>
        <taxon>Bacteroidota</taxon>
        <taxon>Cytophagia</taxon>
        <taxon>Cytophagales</taxon>
        <taxon>Hymenobacteraceae</taxon>
        <taxon>Adhaeribacter</taxon>
    </lineage>
</organism>
<dbReference type="Proteomes" id="UP000326570">
    <property type="component" value="Unassembled WGS sequence"/>
</dbReference>
<gene>
    <name evidence="1" type="ORF">F0P94_18435</name>
</gene>
<reference evidence="1 2" key="1">
    <citation type="submission" date="2019-09" db="EMBL/GenBank/DDBJ databases">
        <title>Genome sequence of Adhaeribacter sp. M2.</title>
        <authorList>
            <person name="Srinivasan S."/>
        </authorList>
    </citation>
    <scope>NUCLEOTIDE SEQUENCE [LARGE SCALE GENOMIC DNA]</scope>
    <source>
        <strain evidence="1 2">M2</strain>
    </source>
</reference>
<dbReference type="RefSeq" id="WP_150905829.1">
    <property type="nucleotide sequence ID" value="NZ_VTWT01000013.1"/>
</dbReference>
<keyword evidence="2" id="KW-1185">Reference proteome</keyword>